<evidence type="ECO:0000259" key="1">
    <source>
        <dbReference type="SMART" id="SM00954"/>
    </source>
</evidence>
<dbReference type="SMART" id="SM00954">
    <property type="entry name" value="RelA_SpoT"/>
    <property type="match status" value="1"/>
</dbReference>
<proteinExistence type="predicted"/>
<feature type="domain" description="RelA/SpoT" evidence="1">
    <location>
        <begin position="79"/>
        <end position="186"/>
    </location>
</feature>
<dbReference type="EMBL" id="MVHV01000012">
    <property type="protein sequence ID" value="ORA81733.1"/>
    <property type="molecule type" value="Genomic_DNA"/>
</dbReference>
<dbReference type="Proteomes" id="UP000243140">
    <property type="component" value="Unassembled WGS sequence"/>
</dbReference>
<reference evidence="2 3" key="1">
    <citation type="submission" date="2017-02" db="EMBL/GenBank/DDBJ databases">
        <title>The new phylogeny of genus Mycobacterium.</title>
        <authorList>
            <person name="Tortoli E."/>
            <person name="Trovato A."/>
            <person name="Cirillo D.M."/>
        </authorList>
    </citation>
    <scope>NUCLEOTIDE SEQUENCE [LARGE SCALE GENOMIC DNA]</scope>
    <source>
        <strain evidence="2 3">IP1130001</strain>
    </source>
</reference>
<evidence type="ECO:0000313" key="2">
    <source>
        <dbReference type="EMBL" id="ORA81733.1"/>
    </source>
</evidence>
<name>A0ABX3SRB3_MYCMA</name>
<dbReference type="RefSeq" id="WP_071510778.1">
    <property type="nucleotide sequence ID" value="NZ_CP060015.1"/>
</dbReference>
<dbReference type="InterPro" id="IPR043519">
    <property type="entry name" value="NT_sf"/>
</dbReference>
<dbReference type="InterPro" id="IPR007685">
    <property type="entry name" value="RelA_SpoT"/>
</dbReference>
<evidence type="ECO:0000313" key="3">
    <source>
        <dbReference type="Proteomes" id="UP000243140"/>
    </source>
</evidence>
<dbReference type="CDD" id="cd05399">
    <property type="entry name" value="NT_Rel-Spo_like"/>
    <property type="match status" value="1"/>
</dbReference>
<sequence length="276" mass="30235">MDLESRPPWSNNALRRLGAALRDGVDPPIDCPSYADVMLWHFDLAAEVQDQIESGSWSIRSELLATKAGRLTPDLQVSSRPKTQDTLVEKLQRQPSLQLNAVQDLAGVRIDADLLLGEQMSLAREIASYFCADESAIHDLRDGTHAGYRGVHVWLRLPAGRVEIQIRTILQSLWANLFEKLADEVGRGIRYGEPVEPSPGVDVGRIQRAVQSMQEFSAKVAASEADWQQCSEIEDPGRRGVALGTAAMDRAMWVGLVAYAAQKASGEAESSKGEDG</sequence>
<comment type="caution">
    <text evidence="2">The sequence shown here is derived from an EMBL/GenBank/DDBJ whole genome shotgun (WGS) entry which is preliminary data.</text>
</comment>
<gene>
    <name evidence="2" type="ORF">BST29_13560</name>
</gene>
<dbReference type="Pfam" id="PF04607">
    <property type="entry name" value="RelA_SpoT"/>
    <property type="match status" value="1"/>
</dbReference>
<accession>A0ABX3SRB3</accession>
<protein>
    <recommendedName>
        <fullName evidence="1">RelA/SpoT domain-containing protein</fullName>
    </recommendedName>
</protein>
<keyword evidence="3" id="KW-1185">Reference proteome</keyword>
<dbReference type="SUPFAM" id="SSF81301">
    <property type="entry name" value="Nucleotidyltransferase"/>
    <property type="match status" value="1"/>
</dbReference>
<dbReference type="Gene3D" id="3.30.460.10">
    <property type="entry name" value="Beta Polymerase, domain 2"/>
    <property type="match status" value="1"/>
</dbReference>
<organism evidence="2 3">
    <name type="scientific">Mycobacterium malmoense</name>
    <dbReference type="NCBI Taxonomy" id="1780"/>
    <lineage>
        <taxon>Bacteria</taxon>
        <taxon>Bacillati</taxon>
        <taxon>Actinomycetota</taxon>
        <taxon>Actinomycetes</taxon>
        <taxon>Mycobacteriales</taxon>
        <taxon>Mycobacteriaceae</taxon>
        <taxon>Mycobacterium</taxon>
    </lineage>
</organism>